<protein>
    <submittedName>
        <fullName evidence="1">Uncharacterized protein</fullName>
    </submittedName>
</protein>
<sequence>MCLFIELTQGNKATISFIGTQQKMQGLWEHSLPSGPFVCRWQLCLEKESLS</sequence>
<dbReference type="InParanoid" id="A0A251THY9"/>
<proteinExistence type="predicted"/>
<keyword evidence="2" id="KW-1185">Reference proteome</keyword>
<evidence type="ECO:0000313" key="2">
    <source>
        <dbReference type="Proteomes" id="UP000215914"/>
    </source>
</evidence>
<dbReference type="EMBL" id="CM007899">
    <property type="protein sequence ID" value="OTG10373.1"/>
    <property type="molecule type" value="Genomic_DNA"/>
</dbReference>
<evidence type="ECO:0000313" key="1">
    <source>
        <dbReference type="EMBL" id="OTG10373.1"/>
    </source>
</evidence>
<dbReference type="AlphaFoldDB" id="A0A251THY9"/>
<name>A0A251THY9_HELAN</name>
<organism evidence="1 2">
    <name type="scientific">Helianthus annuus</name>
    <name type="common">Common sunflower</name>
    <dbReference type="NCBI Taxonomy" id="4232"/>
    <lineage>
        <taxon>Eukaryota</taxon>
        <taxon>Viridiplantae</taxon>
        <taxon>Streptophyta</taxon>
        <taxon>Embryophyta</taxon>
        <taxon>Tracheophyta</taxon>
        <taxon>Spermatophyta</taxon>
        <taxon>Magnoliopsida</taxon>
        <taxon>eudicotyledons</taxon>
        <taxon>Gunneridae</taxon>
        <taxon>Pentapetalae</taxon>
        <taxon>asterids</taxon>
        <taxon>campanulids</taxon>
        <taxon>Asterales</taxon>
        <taxon>Asteraceae</taxon>
        <taxon>Asteroideae</taxon>
        <taxon>Heliantheae alliance</taxon>
        <taxon>Heliantheae</taxon>
        <taxon>Helianthus</taxon>
    </lineage>
</organism>
<reference evidence="2" key="1">
    <citation type="journal article" date="2017" name="Nature">
        <title>The sunflower genome provides insights into oil metabolism, flowering and Asterid evolution.</title>
        <authorList>
            <person name="Badouin H."/>
            <person name="Gouzy J."/>
            <person name="Grassa C.J."/>
            <person name="Murat F."/>
            <person name="Staton S.E."/>
            <person name="Cottret L."/>
            <person name="Lelandais-Briere C."/>
            <person name="Owens G.L."/>
            <person name="Carrere S."/>
            <person name="Mayjonade B."/>
            <person name="Legrand L."/>
            <person name="Gill N."/>
            <person name="Kane N.C."/>
            <person name="Bowers J.E."/>
            <person name="Hubner S."/>
            <person name="Bellec A."/>
            <person name="Berard A."/>
            <person name="Berges H."/>
            <person name="Blanchet N."/>
            <person name="Boniface M.C."/>
            <person name="Brunel D."/>
            <person name="Catrice O."/>
            <person name="Chaidir N."/>
            <person name="Claudel C."/>
            <person name="Donnadieu C."/>
            <person name="Faraut T."/>
            <person name="Fievet G."/>
            <person name="Helmstetter N."/>
            <person name="King M."/>
            <person name="Knapp S.J."/>
            <person name="Lai Z."/>
            <person name="Le Paslier M.C."/>
            <person name="Lippi Y."/>
            <person name="Lorenzon L."/>
            <person name="Mandel J.R."/>
            <person name="Marage G."/>
            <person name="Marchand G."/>
            <person name="Marquand E."/>
            <person name="Bret-Mestries E."/>
            <person name="Morien E."/>
            <person name="Nambeesan S."/>
            <person name="Nguyen T."/>
            <person name="Pegot-Espagnet P."/>
            <person name="Pouilly N."/>
            <person name="Raftis F."/>
            <person name="Sallet E."/>
            <person name="Schiex T."/>
            <person name="Thomas J."/>
            <person name="Vandecasteele C."/>
            <person name="Vares D."/>
            <person name="Vear F."/>
            <person name="Vautrin S."/>
            <person name="Crespi M."/>
            <person name="Mangin B."/>
            <person name="Burke J.M."/>
            <person name="Salse J."/>
            <person name="Munos S."/>
            <person name="Vincourt P."/>
            <person name="Rieseberg L.H."/>
            <person name="Langlade N.B."/>
        </authorList>
    </citation>
    <scope>NUCLEOTIDE SEQUENCE [LARGE SCALE GENOMIC DNA]</scope>
    <source>
        <strain evidence="2">cv. SF193</strain>
    </source>
</reference>
<accession>A0A251THY9</accession>
<dbReference type="Proteomes" id="UP000215914">
    <property type="component" value="Chromosome 10"/>
</dbReference>
<gene>
    <name evidence="1" type="ORF">HannXRQ_Chr10g0286861</name>
</gene>